<evidence type="ECO:0008006" key="3">
    <source>
        <dbReference type="Google" id="ProtNLM"/>
    </source>
</evidence>
<dbReference type="EMBL" id="FOBV01000004">
    <property type="protein sequence ID" value="SEM52733.1"/>
    <property type="molecule type" value="Genomic_DNA"/>
</dbReference>
<evidence type="ECO:0000313" key="2">
    <source>
        <dbReference type="Proteomes" id="UP000199450"/>
    </source>
</evidence>
<dbReference type="NCBIfam" id="NF047798">
    <property type="entry name" value="leader_Chryseo"/>
    <property type="match status" value="1"/>
</dbReference>
<accession>A0A1H7Z3D2</accession>
<keyword evidence="2" id="KW-1185">Reference proteome</keyword>
<evidence type="ECO:0000313" key="1">
    <source>
        <dbReference type="EMBL" id="SEM52733.1"/>
    </source>
</evidence>
<sequence>MKNLKKLNRKELKNVAGSGPGDWQLYCDPNYSGSGSPKGTCVTGYVMCLDCCYKVGQSIC</sequence>
<dbReference type="STRING" id="295069.SAMN05421856_10415"/>
<dbReference type="Proteomes" id="UP000199450">
    <property type="component" value="Unassembled WGS sequence"/>
</dbReference>
<protein>
    <recommendedName>
        <fullName evidence="3">Bacteriocin-type signal sequence-containing protein</fullName>
    </recommendedName>
</protein>
<organism evidence="1 2">
    <name type="scientific">Chryseobacterium taichungense</name>
    <dbReference type="NCBI Taxonomy" id="295069"/>
    <lineage>
        <taxon>Bacteria</taxon>
        <taxon>Pseudomonadati</taxon>
        <taxon>Bacteroidota</taxon>
        <taxon>Flavobacteriia</taxon>
        <taxon>Flavobacteriales</taxon>
        <taxon>Weeksellaceae</taxon>
        <taxon>Chryseobacterium group</taxon>
        <taxon>Chryseobacterium</taxon>
    </lineage>
</organism>
<name>A0A1H7Z3D2_9FLAO</name>
<gene>
    <name evidence="1" type="ORF">SAMN05421856_10415</name>
</gene>
<dbReference type="RefSeq" id="WP_312902485.1">
    <property type="nucleotide sequence ID" value="NZ_DAMCDB010000054.1"/>
</dbReference>
<reference evidence="2" key="1">
    <citation type="submission" date="2016-10" db="EMBL/GenBank/DDBJ databases">
        <authorList>
            <person name="Varghese N."/>
            <person name="Submissions S."/>
        </authorList>
    </citation>
    <scope>NUCLEOTIDE SEQUENCE [LARGE SCALE GENOMIC DNA]</scope>
    <source>
        <strain evidence="2">DSM 17453</strain>
    </source>
</reference>
<proteinExistence type="predicted"/>
<dbReference type="AlphaFoldDB" id="A0A1H7Z3D2"/>
<dbReference type="InterPro" id="IPR058074">
    <property type="entry name" value="Bacteriocin-like"/>
</dbReference>